<proteinExistence type="predicted"/>
<evidence type="ECO:0000313" key="3">
    <source>
        <dbReference type="Proteomes" id="UP000688137"/>
    </source>
</evidence>
<name>A0A8S1M9C8_PARPR</name>
<evidence type="ECO:0000256" key="1">
    <source>
        <dbReference type="SAM" id="Phobius"/>
    </source>
</evidence>
<keyword evidence="1" id="KW-0472">Membrane</keyword>
<evidence type="ECO:0008006" key="4">
    <source>
        <dbReference type="Google" id="ProtNLM"/>
    </source>
</evidence>
<dbReference type="EMBL" id="CAJJDM010000058">
    <property type="protein sequence ID" value="CAD8077198.1"/>
    <property type="molecule type" value="Genomic_DNA"/>
</dbReference>
<feature type="transmembrane region" description="Helical" evidence="1">
    <location>
        <begin position="96"/>
        <end position="115"/>
    </location>
</feature>
<dbReference type="Proteomes" id="UP000688137">
    <property type="component" value="Unassembled WGS sequence"/>
</dbReference>
<dbReference type="AlphaFoldDB" id="A0A8S1M9C8"/>
<sequence>MRSSIPSLKIQLKQLQFNQPFLQFKKHHFFLKALQLQIIIFLLDKPETNNATAIFFSSMLNFQVYVFLSFFIFVIHSLLIFLPTSYQDQFKTLKDILLFEFFILKIIVNQFSKIVEIQNIVFEKVISLRQANLRQCVLEVFSFFPLVQFLIGEYPALLGQQIKKHFDLYLAEIKYLMSFQQFRNMKIPVIYKNFLFMGIYIFRIFESSSFLAESQQVKKLFKWNDNSLAFGNINKRIKRFVIYQQVRINSRFYYRSLCFLKQ</sequence>
<feature type="transmembrane region" description="Helical" evidence="1">
    <location>
        <begin position="136"/>
        <end position="157"/>
    </location>
</feature>
<keyword evidence="3" id="KW-1185">Reference proteome</keyword>
<evidence type="ECO:0000313" key="2">
    <source>
        <dbReference type="EMBL" id="CAD8077198.1"/>
    </source>
</evidence>
<keyword evidence="1" id="KW-0812">Transmembrane</keyword>
<feature type="transmembrane region" description="Helical" evidence="1">
    <location>
        <begin position="64"/>
        <end position="84"/>
    </location>
</feature>
<keyword evidence="1" id="KW-1133">Transmembrane helix</keyword>
<accession>A0A8S1M9C8</accession>
<comment type="caution">
    <text evidence="2">The sequence shown here is derived from an EMBL/GenBank/DDBJ whole genome shotgun (WGS) entry which is preliminary data.</text>
</comment>
<organism evidence="2 3">
    <name type="scientific">Paramecium primaurelia</name>
    <dbReference type="NCBI Taxonomy" id="5886"/>
    <lineage>
        <taxon>Eukaryota</taxon>
        <taxon>Sar</taxon>
        <taxon>Alveolata</taxon>
        <taxon>Ciliophora</taxon>
        <taxon>Intramacronucleata</taxon>
        <taxon>Oligohymenophorea</taxon>
        <taxon>Peniculida</taxon>
        <taxon>Parameciidae</taxon>
        <taxon>Paramecium</taxon>
    </lineage>
</organism>
<gene>
    <name evidence="2" type="ORF">PPRIM_AZ9-3.1.T0570273</name>
</gene>
<reference evidence="2" key="1">
    <citation type="submission" date="2021-01" db="EMBL/GenBank/DDBJ databases">
        <authorList>
            <consortium name="Genoscope - CEA"/>
            <person name="William W."/>
        </authorList>
    </citation>
    <scope>NUCLEOTIDE SEQUENCE</scope>
</reference>
<protein>
    <recommendedName>
        <fullName evidence="4">Transmembrane protein</fullName>
    </recommendedName>
</protein>